<feature type="compositionally biased region" description="Basic residues" evidence="6">
    <location>
        <begin position="52"/>
        <end position="62"/>
    </location>
</feature>
<sequence length="142" mass="16743">MNNNEEFVQLWSEIMTSLATSKADSELRRTSRSEEDKENMGRKRPAESERERKRKRVKRQRVPKSSDKSHNNLLEKKKKRELIRSKFEELKQLTPNCPKSDILCILDSVIEYTKRLQLAVFLKDYLSGVLISPQFAVLKNYV</sequence>
<evidence type="ECO:0000313" key="8">
    <source>
        <dbReference type="EMBL" id="ESQ34210.1"/>
    </source>
</evidence>
<dbReference type="OMA" id="QLWSEIM"/>
<dbReference type="InterPro" id="IPR036638">
    <property type="entry name" value="HLH_DNA-bd_sf"/>
</dbReference>
<evidence type="ECO:0000313" key="9">
    <source>
        <dbReference type="Proteomes" id="UP000030689"/>
    </source>
</evidence>
<evidence type="ECO:0000256" key="1">
    <source>
        <dbReference type="ARBA" id="ARBA00004123"/>
    </source>
</evidence>
<dbReference type="Proteomes" id="UP000030689">
    <property type="component" value="Unassembled WGS sequence"/>
</dbReference>
<dbReference type="SMART" id="SM00353">
    <property type="entry name" value="HLH"/>
    <property type="match status" value="1"/>
</dbReference>
<organism evidence="8 9">
    <name type="scientific">Eutrema salsugineum</name>
    <name type="common">Saltwater cress</name>
    <name type="synonym">Sisymbrium salsugineum</name>
    <dbReference type="NCBI Taxonomy" id="72664"/>
    <lineage>
        <taxon>Eukaryota</taxon>
        <taxon>Viridiplantae</taxon>
        <taxon>Streptophyta</taxon>
        <taxon>Embryophyta</taxon>
        <taxon>Tracheophyta</taxon>
        <taxon>Spermatophyta</taxon>
        <taxon>Magnoliopsida</taxon>
        <taxon>eudicotyledons</taxon>
        <taxon>Gunneridae</taxon>
        <taxon>Pentapetalae</taxon>
        <taxon>rosids</taxon>
        <taxon>malvids</taxon>
        <taxon>Brassicales</taxon>
        <taxon>Brassicaceae</taxon>
        <taxon>Eutremeae</taxon>
        <taxon>Eutrema</taxon>
    </lineage>
</organism>
<dbReference type="PROSITE" id="PS50888">
    <property type="entry name" value="BHLH"/>
    <property type="match status" value="1"/>
</dbReference>
<evidence type="ECO:0000256" key="6">
    <source>
        <dbReference type="SAM" id="MobiDB-lite"/>
    </source>
</evidence>
<dbReference type="GO" id="GO:0005634">
    <property type="term" value="C:nucleus"/>
    <property type="evidence" value="ECO:0007669"/>
    <property type="project" value="UniProtKB-SubCell"/>
</dbReference>
<dbReference type="EMBL" id="KI517683">
    <property type="protein sequence ID" value="ESQ34210.1"/>
    <property type="molecule type" value="Genomic_DNA"/>
</dbReference>
<dbReference type="SUPFAM" id="SSF47459">
    <property type="entry name" value="HLH, helix-loop-helix DNA-binding domain"/>
    <property type="match status" value="1"/>
</dbReference>
<evidence type="ECO:0000259" key="7">
    <source>
        <dbReference type="PROSITE" id="PS50888"/>
    </source>
</evidence>
<evidence type="ECO:0000256" key="5">
    <source>
        <dbReference type="ARBA" id="ARBA00023242"/>
    </source>
</evidence>
<feature type="compositionally biased region" description="Basic and acidic residues" evidence="6">
    <location>
        <begin position="23"/>
        <end position="51"/>
    </location>
</feature>
<dbReference type="AlphaFoldDB" id="V4K977"/>
<dbReference type="STRING" id="72664.V4K977"/>
<keyword evidence="3" id="KW-0238">DNA-binding</keyword>
<dbReference type="InterPro" id="IPR011598">
    <property type="entry name" value="bHLH_dom"/>
</dbReference>
<dbReference type="GO" id="GO:0009793">
    <property type="term" value="P:embryo development ending in seed dormancy"/>
    <property type="evidence" value="ECO:0007669"/>
    <property type="project" value="EnsemblPlants"/>
</dbReference>
<reference evidence="8 9" key="1">
    <citation type="journal article" date="2013" name="Front. Plant Sci.">
        <title>The Reference Genome of the Halophytic Plant Eutrema salsugineum.</title>
        <authorList>
            <person name="Yang R."/>
            <person name="Jarvis D.E."/>
            <person name="Chen H."/>
            <person name="Beilstein M.A."/>
            <person name="Grimwood J."/>
            <person name="Jenkins J."/>
            <person name="Shu S."/>
            <person name="Prochnik S."/>
            <person name="Xin M."/>
            <person name="Ma C."/>
            <person name="Schmutz J."/>
            <person name="Wing R.A."/>
            <person name="Mitchell-Olds T."/>
            <person name="Schumaker K.S."/>
            <person name="Wang X."/>
        </authorList>
    </citation>
    <scope>NUCLEOTIDE SEQUENCE [LARGE SCALE GENOMIC DNA]</scope>
</reference>
<dbReference type="GO" id="GO:0003677">
    <property type="term" value="F:DNA binding"/>
    <property type="evidence" value="ECO:0007669"/>
    <property type="project" value="UniProtKB-KW"/>
</dbReference>
<keyword evidence="5" id="KW-0539">Nucleus</keyword>
<accession>V4K977</accession>
<dbReference type="PANTHER" id="PTHR45855">
    <property type="entry name" value="TRANSCRIPTION FACTOR PIF1-RELATED"/>
    <property type="match status" value="1"/>
</dbReference>
<dbReference type="PANTHER" id="PTHR45855:SF23">
    <property type="entry name" value="TRANSCRIPTION FACTOR MEE8-RELATED"/>
    <property type="match status" value="1"/>
</dbReference>
<protein>
    <recommendedName>
        <fullName evidence="7">BHLH domain-containing protein</fullName>
    </recommendedName>
</protein>
<dbReference type="Gene3D" id="4.10.280.10">
    <property type="entry name" value="Helix-loop-helix DNA-binding domain"/>
    <property type="match status" value="1"/>
</dbReference>
<evidence type="ECO:0000256" key="2">
    <source>
        <dbReference type="ARBA" id="ARBA00023015"/>
    </source>
</evidence>
<keyword evidence="4" id="KW-0804">Transcription</keyword>
<gene>
    <name evidence="8" type="ORF">EUTSA_v10009875mg</name>
</gene>
<name>V4K977_EUTSA</name>
<dbReference type="Gramene" id="ESQ34210">
    <property type="protein sequence ID" value="ESQ34210"/>
    <property type="gene ID" value="EUTSA_v10009875mg"/>
</dbReference>
<comment type="subcellular location">
    <subcellularLocation>
        <location evidence="1">Nucleus</location>
    </subcellularLocation>
</comment>
<dbReference type="InterPro" id="IPR031066">
    <property type="entry name" value="bHLH_ALC-like_plant"/>
</dbReference>
<evidence type="ECO:0000256" key="3">
    <source>
        <dbReference type="ARBA" id="ARBA00023125"/>
    </source>
</evidence>
<evidence type="ECO:0000256" key="4">
    <source>
        <dbReference type="ARBA" id="ARBA00023163"/>
    </source>
</evidence>
<dbReference type="GO" id="GO:0046983">
    <property type="term" value="F:protein dimerization activity"/>
    <property type="evidence" value="ECO:0007669"/>
    <property type="project" value="InterPro"/>
</dbReference>
<feature type="compositionally biased region" description="Basic and acidic residues" evidence="6">
    <location>
        <begin position="64"/>
        <end position="75"/>
    </location>
</feature>
<dbReference type="KEGG" id="eus:EUTSA_v10009875mg"/>
<keyword evidence="9" id="KW-1185">Reference proteome</keyword>
<proteinExistence type="predicted"/>
<keyword evidence="2" id="KW-0805">Transcription regulation</keyword>
<feature type="domain" description="BHLH" evidence="7">
    <location>
        <begin position="67"/>
        <end position="116"/>
    </location>
</feature>
<feature type="region of interest" description="Disordered" evidence="6">
    <location>
        <begin position="19"/>
        <end position="79"/>
    </location>
</feature>